<dbReference type="InterPro" id="IPR000914">
    <property type="entry name" value="SBP_5_dom"/>
</dbReference>
<dbReference type="PIRSF" id="PIRSF002741">
    <property type="entry name" value="MppA"/>
    <property type="match status" value="1"/>
</dbReference>
<organism evidence="4 5">
    <name type="scientific">Paenarthrobacter nicotinovorans</name>
    <name type="common">Arthrobacter nicotinovorans</name>
    <dbReference type="NCBI Taxonomy" id="29320"/>
    <lineage>
        <taxon>Bacteria</taxon>
        <taxon>Bacillati</taxon>
        <taxon>Actinomycetota</taxon>
        <taxon>Actinomycetes</taxon>
        <taxon>Micrococcales</taxon>
        <taxon>Micrococcaceae</taxon>
        <taxon>Paenarthrobacter</taxon>
    </lineage>
</organism>
<name>A0ABV0GNQ8_PAENI</name>
<evidence type="ECO:0000313" key="4">
    <source>
        <dbReference type="EMBL" id="MEO3940174.1"/>
    </source>
</evidence>
<dbReference type="Proteomes" id="UP001448614">
    <property type="component" value="Unassembled WGS sequence"/>
</dbReference>
<dbReference type="Gene3D" id="3.40.190.10">
    <property type="entry name" value="Periplasmic binding protein-like II"/>
    <property type="match status" value="1"/>
</dbReference>
<proteinExistence type="predicted"/>
<evidence type="ECO:0000259" key="3">
    <source>
        <dbReference type="Pfam" id="PF00496"/>
    </source>
</evidence>
<feature type="region of interest" description="Disordered" evidence="2">
    <location>
        <begin position="1"/>
        <end position="26"/>
    </location>
</feature>
<dbReference type="EMBL" id="JBBMFV010000004">
    <property type="protein sequence ID" value="MEO3940174.1"/>
    <property type="molecule type" value="Genomic_DNA"/>
</dbReference>
<dbReference type="InterPro" id="IPR030678">
    <property type="entry name" value="Peptide/Ni-bd"/>
</dbReference>
<gene>
    <name evidence="4" type="ORF">V3C41_03730</name>
</gene>
<dbReference type="InterPro" id="IPR039424">
    <property type="entry name" value="SBP_5"/>
</dbReference>
<evidence type="ECO:0000256" key="2">
    <source>
        <dbReference type="SAM" id="MobiDB-lite"/>
    </source>
</evidence>
<evidence type="ECO:0000313" key="5">
    <source>
        <dbReference type="Proteomes" id="UP001448614"/>
    </source>
</evidence>
<evidence type="ECO:0000256" key="1">
    <source>
        <dbReference type="ARBA" id="ARBA00022729"/>
    </source>
</evidence>
<dbReference type="PANTHER" id="PTHR30290:SF38">
    <property type="entry name" value="D,D-DIPEPTIDE-BINDING PERIPLASMIC PROTEIN DDPA-RELATED"/>
    <property type="match status" value="1"/>
</dbReference>
<dbReference type="Pfam" id="PF00496">
    <property type="entry name" value="SBP_bac_5"/>
    <property type="match status" value="1"/>
</dbReference>
<dbReference type="Gene3D" id="3.90.76.10">
    <property type="entry name" value="Dipeptide-binding Protein, Domain 1"/>
    <property type="match status" value="1"/>
</dbReference>
<dbReference type="RefSeq" id="WP_347781874.1">
    <property type="nucleotide sequence ID" value="NZ_JBBMFV010000004.1"/>
</dbReference>
<keyword evidence="5" id="KW-1185">Reference proteome</keyword>
<protein>
    <submittedName>
        <fullName evidence="4">ABC transporter substrate-binding protein</fullName>
    </submittedName>
</protein>
<feature type="domain" description="Solute-binding protein family 5" evidence="3">
    <location>
        <begin position="121"/>
        <end position="486"/>
    </location>
</feature>
<sequence length="569" mass="61671">MRQPKAQTPAPTPSQGAVRPKQRTTPSRITAVTVAGVVLGLVLGGCGVRPAGVTDAADGAKYTVSDSTEPPSKEIDNFTWAMYAEPFSLDYAYAFDYPDNTVLSNVCESLFRWNADLSSSPGLATGVENPDPLTWVYTIRQGVKFHDGTEMTADDVVASLSRHLDPEVGSFWASSYQNVESIVKTGDYQVTVTTTRPDYVFNASLVGAPGVVESAKTLEDAGKDYGNSKAGVNCTGPFQFDQWEAGESITLKRFDDYWDPDLKAKSKQVTFTILPDATSRINAFQTGEIDGGFAIPSNAIDILKANKDAGSLYFGKDTSVQSMVFTNLAGTFKDVRVRKALMMAINRDALIKAAEQGYAKKTDALTTKSVWKDIQPGTTDEAFDGLLSTPYDLAEAKRLIKEAGAEGSTFVFATASLNAAFDIAARAIASAAKEIGLEPEIQTMSNDKYTTLFSDPEARRNVDLLVTSWYLSSTEPLEMYSVLRTGDFSNYGGWSNPEFDDVVNSAYGVQDPDARGKLTGKAAKLASEEVVWGPLYETVTSMWLGKRITGADPSINYMYFPWAAQIGGR</sequence>
<comment type="caution">
    <text evidence="4">The sequence shown here is derived from an EMBL/GenBank/DDBJ whole genome shotgun (WGS) entry which is preliminary data.</text>
</comment>
<dbReference type="SUPFAM" id="SSF53850">
    <property type="entry name" value="Periplasmic binding protein-like II"/>
    <property type="match status" value="1"/>
</dbReference>
<reference evidence="4 5" key="1">
    <citation type="journal article" date="2024" name="Appl. Microbiol. Biotechnol.">
        <title>Biosynthetic gene clusters with biotechnological applications in novel Antarctic isolates from Actinomycetota.</title>
        <authorList>
            <person name="Bruna P."/>
            <person name="Nunez-Montero K."/>
            <person name="Contreras M.J."/>
            <person name="Leal K."/>
            <person name="Garcia M."/>
            <person name="Abanto M."/>
            <person name="Barrientos L."/>
        </authorList>
    </citation>
    <scope>NUCLEOTIDE SEQUENCE [LARGE SCALE GENOMIC DNA]</scope>
    <source>
        <strain evidence="4 5">Se16.17</strain>
    </source>
</reference>
<accession>A0ABV0GNQ8</accession>
<dbReference type="PANTHER" id="PTHR30290">
    <property type="entry name" value="PERIPLASMIC BINDING COMPONENT OF ABC TRANSPORTER"/>
    <property type="match status" value="1"/>
</dbReference>
<dbReference type="Gene3D" id="3.10.105.10">
    <property type="entry name" value="Dipeptide-binding Protein, Domain 3"/>
    <property type="match status" value="1"/>
</dbReference>
<dbReference type="CDD" id="cd00995">
    <property type="entry name" value="PBP2_NikA_DppA_OppA_like"/>
    <property type="match status" value="1"/>
</dbReference>
<keyword evidence="1" id="KW-0732">Signal</keyword>